<dbReference type="InterPro" id="IPR036259">
    <property type="entry name" value="MFS_trans_sf"/>
</dbReference>
<proteinExistence type="predicted"/>
<feature type="transmembrane region" description="Helical" evidence="6">
    <location>
        <begin position="293"/>
        <end position="313"/>
    </location>
</feature>
<dbReference type="Proteomes" id="UP000504635">
    <property type="component" value="Unplaced"/>
</dbReference>
<dbReference type="PROSITE" id="PS50850">
    <property type="entry name" value="MFS"/>
    <property type="match status" value="1"/>
</dbReference>
<dbReference type="AlphaFoldDB" id="A0A6J2XGX1"/>
<feature type="transmembrane region" description="Helical" evidence="6">
    <location>
        <begin position="383"/>
        <end position="403"/>
    </location>
</feature>
<dbReference type="RefSeq" id="XP_030750653.1">
    <property type="nucleotide sequence ID" value="XM_030894793.1"/>
</dbReference>
<feature type="transmembrane region" description="Helical" evidence="6">
    <location>
        <begin position="325"/>
        <end position="344"/>
    </location>
</feature>
<evidence type="ECO:0000256" key="3">
    <source>
        <dbReference type="ARBA" id="ARBA00022989"/>
    </source>
</evidence>
<dbReference type="GO" id="GO:0022857">
    <property type="term" value="F:transmembrane transporter activity"/>
    <property type="evidence" value="ECO:0007669"/>
    <property type="project" value="InterPro"/>
</dbReference>
<feature type="transmembrane region" description="Helical" evidence="6">
    <location>
        <begin position="350"/>
        <end position="371"/>
    </location>
</feature>
<sequence length="467" mass="52091">MAIKFSVELPLFFAFFSFSLINTLNTNLIIYRTCYLILGFDKNNCSLLGNVYNATTEALEKIVQPKADVIMMTKTSIDSVFGAILCLFVGSWSDRFGRKPVIVANFIGYTVMMWIMTAFAALEEVSPWYMLMCTIPVVLSGGGASFLAILLAYLTDITSVEHRGLQMGIFEAFMGAAVLLGNLSSPYLLSATNYVMVYLIAMLSLFLGLLYVILLIPESLETIETGNKIRGFFQTQNIVGMFKTTLRERPGYGRSIILLLVVSLAIYFTTVAGDTSVIFLFMREQFHWTFKQFTYFSSFCSINWILGSIILVYVIHHKWKVQESFLILIGFVTMTIGAFIQGLAQVDWLIYFAAVIKIPSTCISPMTKSMLSKLVEDNESAKIFAVFTIMSNLLGLVGAPLFTTLYNATMGSSPGIFNFVTGSGQAMNTIYLLVVIWLLRRTQSTPYSSISNENQDSVITPQNETDN</sequence>
<keyword evidence="3 6" id="KW-1133">Transmembrane helix</keyword>
<dbReference type="PANTHER" id="PTHR23507">
    <property type="entry name" value="ZGC:174356"/>
    <property type="match status" value="1"/>
</dbReference>
<comment type="subcellular location">
    <subcellularLocation>
        <location evidence="1">Membrane</location>
        <topology evidence="1">Multi-pass membrane protein</topology>
    </subcellularLocation>
</comment>
<feature type="transmembrane region" description="Helical" evidence="6">
    <location>
        <begin position="12"/>
        <end position="31"/>
    </location>
</feature>
<feature type="transmembrane region" description="Helical" evidence="6">
    <location>
        <begin position="256"/>
        <end position="281"/>
    </location>
</feature>
<evidence type="ECO:0000259" key="7">
    <source>
        <dbReference type="PROSITE" id="PS50850"/>
    </source>
</evidence>
<evidence type="ECO:0000313" key="8">
    <source>
        <dbReference type="Proteomes" id="UP000504635"/>
    </source>
</evidence>
<dbReference type="Pfam" id="PF07690">
    <property type="entry name" value="MFS_1"/>
    <property type="match status" value="1"/>
</dbReference>
<evidence type="ECO:0000313" key="9">
    <source>
        <dbReference type="RefSeq" id="XP_030750651.1"/>
    </source>
</evidence>
<keyword evidence="4 6" id="KW-0472">Membrane</keyword>
<dbReference type="GO" id="GO:0016020">
    <property type="term" value="C:membrane"/>
    <property type="evidence" value="ECO:0007669"/>
    <property type="project" value="UniProtKB-SubCell"/>
</dbReference>
<evidence type="ECO:0000313" key="10">
    <source>
        <dbReference type="RefSeq" id="XP_030750652.1"/>
    </source>
</evidence>
<evidence type="ECO:0000256" key="6">
    <source>
        <dbReference type="SAM" id="Phobius"/>
    </source>
</evidence>
<feature type="transmembrane region" description="Helical" evidence="6">
    <location>
        <begin position="167"/>
        <end position="189"/>
    </location>
</feature>
<name>A0A6J2XGX1_SITOR</name>
<dbReference type="Gene3D" id="1.20.1250.20">
    <property type="entry name" value="MFS general substrate transporter like domains"/>
    <property type="match status" value="1"/>
</dbReference>
<feature type="region of interest" description="Disordered" evidence="5">
    <location>
        <begin position="447"/>
        <end position="467"/>
    </location>
</feature>
<evidence type="ECO:0000256" key="1">
    <source>
        <dbReference type="ARBA" id="ARBA00004141"/>
    </source>
</evidence>
<protein>
    <submittedName>
        <fullName evidence="9 10">Proton-coupled folate transporter-like isoform X1</fullName>
    </submittedName>
</protein>
<feature type="transmembrane region" description="Helical" evidence="6">
    <location>
        <begin position="128"/>
        <end position="155"/>
    </location>
</feature>
<dbReference type="InterPro" id="IPR020846">
    <property type="entry name" value="MFS_dom"/>
</dbReference>
<evidence type="ECO:0000313" key="11">
    <source>
        <dbReference type="RefSeq" id="XP_030750653.1"/>
    </source>
</evidence>
<dbReference type="KEGG" id="soy:115878324"/>
<feature type="transmembrane region" description="Helical" evidence="6">
    <location>
        <begin position="69"/>
        <end position="89"/>
    </location>
</feature>
<keyword evidence="2 6" id="KW-0812">Transmembrane</keyword>
<accession>A0A6J2XGX1</accession>
<feature type="transmembrane region" description="Helical" evidence="6">
    <location>
        <begin position="101"/>
        <end position="122"/>
    </location>
</feature>
<dbReference type="GeneID" id="115878324"/>
<dbReference type="PANTHER" id="PTHR23507:SF39">
    <property type="entry name" value="GH23453P-RELATED"/>
    <property type="match status" value="1"/>
</dbReference>
<feature type="transmembrane region" description="Helical" evidence="6">
    <location>
        <begin position="415"/>
        <end position="439"/>
    </location>
</feature>
<feature type="transmembrane region" description="Helical" evidence="6">
    <location>
        <begin position="195"/>
        <end position="216"/>
    </location>
</feature>
<organism evidence="8 11">
    <name type="scientific">Sitophilus oryzae</name>
    <name type="common">Rice weevil</name>
    <name type="synonym">Curculio oryzae</name>
    <dbReference type="NCBI Taxonomy" id="7048"/>
    <lineage>
        <taxon>Eukaryota</taxon>
        <taxon>Metazoa</taxon>
        <taxon>Ecdysozoa</taxon>
        <taxon>Arthropoda</taxon>
        <taxon>Hexapoda</taxon>
        <taxon>Insecta</taxon>
        <taxon>Pterygota</taxon>
        <taxon>Neoptera</taxon>
        <taxon>Endopterygota</taxon>
        <taxon>Coleoptera</taxon>
        <taxon>Polyphaga</taxon>
        <taxon>Cucujiformia</taxon>
        <taxon>Curculionidae</taxon>
        <taxon>Dryophthorinae</taxon>
        <taxon>Sitophilus</taxon>
    </lineage>
</organism>
<gene>
    <name evidence="9 10 11" type="primary">LOC115878324</name>
</gene>
<dbReference type="OrthoDB" id="430300at2759"/>
<feature type="domain" description="Major facilitator superfamily (MFS) profile" evidence="7">
    <location>
        <begin position="11"/>
        <end position="443"/>
    </location>
</feature>
<dbReference type="InterPro" id="IPR011701">
    <property type="entry name" value="MFS"/>
</dbReference>
<reference evidence="9 10" key="1">
    <citation type="submission" date="2025-04" db="UniProtKB">
        <authorList>
            <consortium name="RefSeq"/>
        </authorList>
    </citation>
    <scope>IDENTIFICATION</scope>
    <source>
        <tissue evidence="9 10">Gonads</tissue>
    </source>
</reference>
<evidence type="ECO:0000256" key="4">
    <source>
        <dbReference type="ARBA" id="ARBA00023136"/>
    </source>
</evidence>
<keyword evidence="8" id="KW-1185">Reference proteome</keyword>
<dbReference type="RefSeq" id="XP_030750651.1">
    <property type="nucleotide sequence ID" value="XM_030894791.1"/>
</dbReference>
<evidence type="ECO:0000256" key="5">
    <source>
        <dbReference type="SAM" id="MobiDB-lite"/>
    </source>
</evidence>
<dbReference type="SUPFAM" id="SSF103473">
    <property type="entry name" value="MFS general substrate transporter"/>
    <property type="match status" value="1"/>
</dbReference>
<dbReference type="RefSeq" id="XP_030750652.1">
    <property type="nucleotide sequence ID" value="XM_030894792.1"/>
</dbReference>
<evidence type="ECO:0000256" key="2">
    <source>
        <dbReference type="ARBA" id="ARBA00022692"/>
    </source>
</evidence>